<comment type="caution">
    <text evidence="1">The sequence shown here is derived from an EMBL/GenBank/DDBJ whole genome shotgun (WGS) entry which is preliminary data.</text>
</comment>
<evidence type="ECO:0000313" key="1">
    <source>
        <dbReference type="EMBL" id="PQV63111.1"/>
    </source>
</evidence>
<dbReference type="AlphaFoldDB" id="A0A2S8SQM9"/>
<sequence>MNISNRQGSQHWLQIAVNRAPNVLLDVLRPALELDSNATIEWRSPLAADDFREYRDMTALRELGIETLPMRPLADFWPQRGPVWDALGKSSDGQLIFLEAKAHIAEMDSPASKASPDSLARIQKSLQEARQFFAPGSTADWSQNFYQYANRLAHHYLFRHENELPSHMIFLYFLNATDMSGPKSEAEWLTAIATLHSALGLSQIDRIGVHEVFMDVSPLKALICRETSL</sequence>
<reference evidence="1 2" key="1">
    <citation type="journal article" date="2018" name="Syst. Appl. Microbiol.">
        <title>Abditibacterium utsteinense sp. nov., the first cultivated member of candidate phylum FBP, isolated from ice-free Antarctic soil samples.</title>
        <authorList>
            <person name="Tahon G."/>
            <person name="Tytgat B."/>
            <person name="Lebbe L."/>
            <person name="Carlier A."/>
            <person name="Willems A."/>
        </authorList>
    </citation>
    <scope>NUCLEOTIDE SEQUENCE [LARGE SCALE GENOMIC DNA]</scope>
    <source>
        <strain evidence="1 2">LMG 29911</strain>
    </source>
</reference>
<evidence type="ECO:0000313" key="2">
    <source>
        <dbReference type="Proteomes" id="UP000237684"/>
    </source>
</evidence>
<protein>
    <submittedName>
        <fullName evidence="1">Uncharacterized protein</fullName>
    </submittedName>
</protein>
<dbReference type="EMBL" id="NIGF01000015">
    <property type="protein sequence ID" value="PQV63111.1"/>
    <property type="molecule type" value="Genomic_DNA"/>
</dbReference>
<dbReference type="OrthoDB" id="8446429at2"/>
<dbReference type="InParanoid" id="A0A2S8SQM9"/>
<name>A0A2S8SQM9_9BACT</name>
<proteinExistence type="predicted"/>
<gene>
    <name evidence="1" type="ORF">B1R32_11517</name>
</gene>
<dbReference type="Proteomes" id="UP000237684">
    <property type="component" value="Unassembled WGS sequence"/>
</dbReference>
<organism evidence="1 2">
    <name type="scientific">Abditibacterium utsteinense</name>
    <dbReference type="NCBI Taxonomy" id="1960156"/>
    <lineage>
        <taxon>Bacteria</taxon>
        <taxon>Pseudomonadati</taxon>
        <taxon>Abditibacteriota</taxon>
        <taxon>Abditibacteriia</taxon>
        <taxon>Abditibacteriales</taxon>
        <taxon>Abditibacteriaceae</taxon>
        <taxon>Abditibacterium</taxon>
    </lineage>
</organism>
<dbReference type="RefSeq" id="WP_106380704.1">
    <property type="nucleotide sequence ID" value="NZ_NIGF01000015.1"/>
</dbReference>
<keyword evidence="2" id="KW-1185">Reference proteome</keyword>
<accession>A0A2S8SQM9</accession>